<protein>
    <recommendedName>
        <fullName evidence="5">DUF4232 domain-containing protein</fullName>
    </recommendedName>
</protein>
<organism evidence="3 4">
    <name type="scientific">Nocardioides phosphati</name>
    <dbReference type="NCBI Taxonomy" id="1867775"/>
    <lineage>
        <taxon>Bacteria</taxon>
        <taxon>Bacillati</taxon>
        <taxon>Actinomycetota</taxon>
        <taxon>Actinomycetes</taxon>
        <taxon>Propionibacteriales</taxon>
        <taxon>Nocardioidaceae</taxon>
        <taxon>Nocardioides</taxon>
    </lineage>
</organism>
<sequence length="254" mass="25995">MSMAPRGPLPARVYWVRRGILIGVALLLVLVIGKLLTGGSDGSEKPKADAGKAALVGGRTSTSATPTGTPTDVVTPSNGKGLPLAEPSGPCDPENVTITPSGGKRPNDGRVEMPLVVSTTEEACTFAFSPQSVAVKITSGADSIWSTQQCDVLPTADLVVRAVKPARVTFVWNGHRADDTCSRAADWAGIGSYHAIAATLGGEPTDTQFELTGPPEVVVTKTAKPKPTPTPTASATASGTTTKASTQGGDPRQP</sequence>
<feature type="region of interest" description="Disordered" evidence="1">
    <location>
        <begin position="40"/>
        <end position="77"/>
    </location>
</feature>
<gene>
    <name evidence="3" type="ORF">GCM10011584_23830</name>
</gene>
<keyword evidence="2" id="KW-0812">Transmembrane</keyword>
<accession>A0ABQ2NAS8</accession>
<feature type="transmembrane region" description="Helical" evidence="2">
    <location>
        <begin position="20"/>
        <end position="37"/>
    </location>
</feature>
<evidence type="ECO:0000256" key="1">
    <source>
        <dbReference type="SAM" id="MobiDB-lite"/>
    </source>
</evidence>
<dbReference type="Proteomes" id="UP000655410">
    <property type="component" value="Unassembled WGS sequence"/>
</dbReference>
<keyword evidence="2" id="KW-0472">Membrane</keyword>
<dbReference type="RefSeq" id="WP_188784225.1">
    <property type="nucleotide sequence ID" value="NZ_BMNI01000005.1"/>
</dbReference>
<feature type="region of interest" description="Disordered" evidence="1">
    <location>
        <begin position="215"/>
        <end position="254"/>
    </location>
</feature>
<keyword evidence="2" id="KW-1133">Transmembrane helix</keyword>
<comment type="caution">
    <text evidence="3">The sequence shown here is derived from an EMBL/GenBank/DDBJ whole genome shotgun (WGS) entry which is preliminary data.</text>
</comment>
<evidence type="ECO:0008006" key="5">
    <source>
        <dbReference type="Google" id="ProtNLM"/>
    </source>
</evidence>
<reference evidence="4" key="1">
    <citation type="journal article" date="2019" name="Int. J. Syst. Evol. Microbiol.">
        <title>The Global Catalogue of Microorganisms (GCM) 10K type strain sequencing project: providing services to taxonomists for standard genome sequencing and annotation.</title>
        <authorList>
            <consortium name="The Broad Institute Genomics Platform"/>
            <consortium name="The Broad Institute Genome Sequencing Center for Infectious Disease"/>
            <person name="Wu L."/>
            <person name="Ma J."/>
        </authorList>
    </citation>
    <scope>NUCLEOTIDE SEQUENCE [LARGE SCALE GENOMIC DNA]</scope>
    <source>
        <strain evidence="4">CGMCC 4.7371</strain>
    </source>
</reference>
<evidence type="ECO:0000313" key="3">
    <source>
        <dbReference type="EMBL" id="GGO90920.1"/>
    </source>
</evidence>
<dbReference type="EMBL" id="BMNI01000005">
    <property type="protein sequence ID" value="GGO90920.1"/>
    <property type="molecule type" value="Genomic_DNA"/>
</dbReference>
<feature type="compositionally biased region" description="Low complexity" evidence="1">
    <location>
        <begin position="231"/>
        <end position="246"/>
    </location>
</feature>
<proteinExistence type="predicted"/>
<evidence type="ECO:0000313" key="4">
    <source>
        <dbReference type="Proteomes" id="UP000655410"/>
    </source>
</evidence>
<keyword evidence="4" id="KW-1185">Reference proteome</keyword>
<name>A0ABQ2NAS8_9ACTN</name>
<feature type="compositionally biased region" description="Low complexity" evidence="1">
    <location>
        <begin position="57"/>
        <end position="76"/>
    </location>
</feature>
<evidence type="ECO:0000256" key="2">
    <source>
        <dbReference type="SAM" id="Phobius"/>
    </source>
</evidence>